<feature type="domain" description="Hint" evidence="1">
    <location>
        <begin position="128"/>
        <end position="233"/>
    </location>
</feature>
<dbReference type="AlphaFoldDB" id="A0A4Y3PNQ1"/>
<name>A0A4Y3PNQ1_BREPA</name>
<evidence type="ECO:0000313" key="3">
    <source>
        <dbReference type="Proteomes" id="UP000316882"/>
    </source>
</evidence>
<accession>A0A4Y3PNQ1</accession>
<protein>
    <recommendedName>
        <fullName evidence="1">Hint domain-containing protein</fullName>
    </recommendedName>
</protein>
<evidence type="ECO:0000259" key="1">
    <source>
        <dbReference type="SMART" id="SM00306"/>
    </source>
</evidence>
<dbReference type="GO" id="GO:0016539">
    <property type="term" value="P:intein-mediated protein splicing"/>
    <property type="evidence" value="ECO:0007669"/>
    <property type="project" value="InterPro"/>
</dbReference>
<dbReference type="PROSITE" id="PS50817">
    <property type="entry name" value="INTEIN_N_TER"/>
    <property type="match status" value="1"/>
</dbReference>
<organism evidence="2 3">
    <name type="scientific">Brevibacillus parabrevis</name>
    <dbReference type="NCBI Taxonomy" id="54914"/>
    <lineage>
        <taxon>Bacteria</taxon>
        <taxon>Bacillati</taxon>
        <taxon>Bacillota</taxon>
        <taxon>Bacilli</taxon>
        <taxon>Bacillales</taxon>
        <taxon>Paenibacillaceae</taxon>
        <taxon>Brevibacillus</taxon>
    </lineage>
</organism>
<dbReference type="InterPro" id="IPR036844">
    <property type="entry name" value="Hint_dom_sf"/>
</dbReference>
<dbReference type="GeneID" id="87613083"/>
<keyword evidence="3" id="KW-1185">Reference proteome</keyword>
<dbReference type="Proteomes" id="UP000316882">
    <property type="component" value="Unassembled WGS sequence"/>
</dbReference>
<sequence length="716" mass="78456">MAWENCLENLRVSLAPKQVLDMDTIDWKQVNQDALDNDGFKKGDPYYLACQGRHCTENVNQTPQEHALCQCKDINGKPLPDCKPPSFLYPFNASVCVNIETKEFNSKSGRSCTKQGDSWYQLTCYCCCSCFAYGTQIGIPEGSKAIEQFSIGDQVLTANVTAHGDGVNLSWTPATVSFSSGTGPDGYQPTMVFIRHGGAGSIIVTPDHLFLMPNGKLKRANRLVPGVDFLVSAEGVPVEINEVSLGEYRGGVHHIATDKEFSGEISGHLLISEGIVSGDFNLQIHAAALKEAFFVDDHDELPTIGQPEYEQTNTELLSDEYTSFLLMAGDDDEKKIVPHTRKFYVHGKHTTVIPNDAASYLSQAQAVDVGNHAPKYDFSEVGIGYATVSYALKLFQGFYPDIVFHHDVGRMETNAYAFEQYGKQVVVITGGMTRIKGFGLEGIVTILAHMIARLQKIQPQDELGYTSVAMADYYSTSVLRNVFFGNMYVTTFESGIKQIAELVLDSIDEENDAYEGDPFAPTREVRIDSITAGNTMNFPPEEAGGPVLEGLEVTAATAVLPVLTPRHFVTDDISEEMAEEVYQSLVAAKVLSEEGELTAEVSVDTDLSALFSEQSEGLKRLLTEEVRYILLHATSTVSVTFNLPLSTGTAFDPKAFLISPEAKVKFVRLGEDTNTLLISASLQKEVEYTITVPRILKSDNGSTLNPDKKTATFTLA</sequence>
<dbReference type="CDD" id="cd00081">
    <property type="entry name" value="Hint"/>
    <property type="match status" value="1"/>
</dbReference>
<gene>
    <name evidence="2" type="ORF">BPA01_45440</name>
</gene>
<dbReference type="EMBL" id="BJMH01000031">
    <property type="protein sequence ID" value="GEB34964.1"/>
    <property type="molecule type" value="Genomic_DNA"/>
</dbReference>
<dbReference type="RefSeq" id="WP_122966423.1">
    <property type="nucleotide sequence ID" value="NZ_BJMH01000031.1"/>
</dbReference>
<evidence type="ECO:0000313" key="2">
    <source>
        <dbReference type="EMBL" id="GEB34964.1"/>
    </source>
</evidence>
<comment type="caution">
    <text evidence="2">The sequence shown here is derived from an EMBL/GenBank/DDBJ whole genome shotgun (WGS) entry which is preliminary data.</text>
</comment>
<reference evidence="2 3" key="1">
    <citation type="submission" date="2019-06" db="EMBL/GenBank/DDBJ databases">
        <title>Whole genome shotgun sequence of Brevibacillus parabrevis NBRC 12334.</title>
        <authorList>
            <person name="Hosoyama A."/>
            <person name="Uohara A."/>
            <person name="Ohji S."/>
            <person name="Ichikawa N."/>
        </authorList>
    </citation>
    <scope>NUCLEOTIDE SEQUENCE [LARGE SCALE GENOMIC DNA]</scope>
    <source>
        <strain evidence="2 3">NBRC 12334</strain>
    </source>
</reference>
<dbReference type="SMART" id="SM00306">
    <property type="entry name" value="HintN"/>
    <property type="match status" value="1"/>
</dbReference>
<dbReference type="STRING" id="54914.AV540_11690"/>
<dbReference type="InterPro" id="IPR006141">
    <property type="entry name" value="Intein_N"/>
</dbReference>
<dbReference type="SUPFAM" id="SSF51294">
    <property type="entry name" value="Hedgehog/intein (Hint) domain"/>
    <property type="match status" value="1"/>
</dbReference>
<dbReference type="InterPro" id="IPR003587">
    <property type="entry name" value="Hint_dom_N"/>
</dbReference>
<proteinExistence type="predicted"/>
<dbReference type="Gene3D" id="2.170.16.10">
    <property type="entry name" value="Hedgehog/Intein (Hint) domain"/>
    <property type="match status" value="1"/>
</dbReference>